<dbReference type="PROSITE" id="PS00622">
    <property type="entry name" value="HTH_LUXR_1"/>
    <property type="match status" value="1"/>
</dbReference>
<dbReference type="InterPro" id="IPR000792">
    <property type="entry name" value="Tscrpt_reg_LuxR_C"/>
</dbReference>
<dbReference type="SUPFAM" id="SSF46894">
    <property type="entry name" value="C-terminal effector domain of the bipartite response regulators"/>
    <property type="match status" value="1"/>
</dbReference>
<accession>A0A8H9KAG9</accession>
<dbReference type="GO" id="GO:0003677">
    <property type="term" value="F:DNA binding"/>
    <property type="evidence" value="ECO:0007669"/>
    <property type="project" value="UniProtKB-KW"/>
</dbReference>
<proteinExistence type="predicted"/>
<dbReference type="Gene3D" id="3.40.50.2300">
    <property type="match status" value="1"/>
</dbReference>
<keyword evidence="1" id="KW-0805">Transcription regulation</keyword>
<dbReference type="GO" id="GO:0006355">
    <property type="term" value="P:regulation of DNA-templated transcription"/>
    <property type="evidence" value="ECO:0007669"/>
    <property type="project" value="InterPro"/>
</dbReference>
<dbReference type="SMART" id="SM00421">
    <property type="entry name" value="HTH_LUXR"/>
    <property type="match status" value="1"/>
</dbReference>
<keyword evidence="2" id="KW-0238">DNA-binding</keyword>
<evidence type="ECO:0000256" key="3">
    <source>
        <dbReference type="ARBA" id="ARBA00023163"/>
    </source>
</evidence>
<dbReference type="InterPro" id="IPR016032">
    <property type="entry name" value="Sig_transdc_resp-reg_C-effctor"/>
</dbReference>
<dbReference type="Proteomes" id="UP000863257">
    <property type="component" value="Unassembled WGS sequence"/>
</dbReference>
<dbReference type="FunFam" id="1.10.10.10:FF:000153">
    <property type="entry name" value="LuxR family transcriptional regulator"/>
    <property type="match status" value="1"/>
</dbReference>
<comment type="caution">
    <text evidence="5">The sequence shown here is derived from an EMBL/GenBank/DDBJ whole genome shotgun (WGS) entry which is preliminary data.</text>
</comment>
<dbReference type="Proteomes" id="UP000054370">
    <property type="component" value="Unassembled WGS sequence"/>
</dbReference>
<dbReference type="Pfam" id="PF00196">
    <property type="entry name" value="GerE"/>
    <property type="match status" value="1"/>
</dbReference>
<dbReference type="AlphaFoldDB" id="A0A8H9KAG9"/>
<dbReference type="InterPro" id="IPR036388">
    <property type="entry name" value="WH-like_DNA-bd_sf"/>
</dbReference>
<evidence type="ECO:0000313" key="6">
    <source>
        <dbReference type="EMBL" id="PNM77439.1"/>
    </source>
</evidence>
<evidence type="ECO:0000256" key="1">
    <source>
        <dbReference type="ARBA" id="ARBA00023015"/>
    </source>
</evidence>
<dbReference type="CDD" id="cd06170">
    <property type="entry name" value="LuxR_C_like"/>
    <property type="match status" value="1"/>
</dbReference>
<evidence type="ECO:0000259" key="4">
    <source>
        <dbReference type="PROSITE" id="PS50043"/>
    </source>
</evidence>
<protein>
    <submittedName>
        <fullName evidence="5">Helix-turn-helix transcriptional regulator</fullName>
    </submittedName>
</protein>
<dbReference type="Gene3D" id="1.10.10.10">
    <property type="entry name" value="Winged helix-like DNA-binding domain superfamily/Winged helix DNA-binding domain"/>
    <property type="match status" value="1"/>
</dbReference>
<sequence>MRSMESQNKEVILITEDSLQSSLLKEILEKKLNMVVHLLTPKELDERTTSYSSIKAILVDYSVVEEDFYSSYLNFIDENFSEVQEVLINCQNNISIEELCIWRSLTGIFYLSDDISTLELGIDKILSGDMWFSRKISQEFISTLRQHSKPISKTVSTKLTKREQQIITLLSLGNSNQQIARKLFVRENTVKTHLHNIFKKIDVKNRVQALIWAKEHLSPTSSTI</sequence>
<name>A0A8H9KAG9_VIBVL</name>
<reference evidence="5" key="2">
    <citation type="journal article" date="2018" name="Genome Biol.">
        <title>SKESA: strategic k-mer extension for scrupulous assemblies.</title>
        <authorList>
            <person name="Souvorov A."/>
            <person name="Agarwala R."/>
            <person name="Lipman D.J."/>
        </authorList>
    </citation>
    <scope>NUCLEOTIDE SEQUENCE</scope>
    <source>
        <strain evidence="5">BCW_3452</strain>
    </source>
</reference>
<dbReference type="EMBL" id="LOSH02000001">
    <property type="protein sequence ID" value="PNM77439.1"/>
    <property type="molecule type" value="Genomic_DNA"/>
</dbReference>
<evidence type="ECO:0000313" key="7">
    <source>
        <dbReference type="Proteomes" id="UP000054370"/>
    </source>
</evidence>
<dbReference type="InterPro" id="IPR049151">
    <property type="entry name" value="CsgD-like_REC"/>
</dbReference>
<dbReference type="EMBL" id="DACRBY010000007">
    <property type="protein sequence ID" value="HAS8539649.1"/>
    <property type="molecule type" value="Genomic_DNA"/>
</dbReference>
<reference evidence="6 7" key="1">
    <citation type="submission" date="2017-12" db="EMBL/GenBank/DDBJ databases">
        <title>FDA dAtabase for Regulatory Grade micrObial Sequences (FDA-ARGOS): Supporting development and validation of Infectious Disease Dx tests.</title>
        <authorList>
            <person name="Hoffmann M."/>
            <person name="Allard M."/>
            <person name="Evans P."/>
            <person name="Brown E."/>
            <person name="Tallon L.J."/>
            <person name="Sadzewicz L."/>
            <person name="Sengamalay N."/>
            <person name="Ott S."/>
            <person name="Godinez A."/>
            <person name="Nagaraj S."/>
            <person name="Vavikolanu K."/>
            <person name="Aluvathingal J."/>
            <person name="Nadendla S."/>
            <person name="Hobson J."/>
            <person name="Sichtig H."/>
        </authorList>
    </citation>
    <scope>NUCLEOTIDE SEQUENCE [LARGE SCALE GENOMIC DNA]</scope>
    <source>
        <strain evidence="7">ATCC 29307</strain>
        <strain evidence="6">FDAARGOS_118</strain>
    </source>
</reference>
<dbReference type="OrthoDB" id="561214at2"/>
<evidence type="ECO:0000313" key="5">
    <source>
        <dbReference type="EMBL" id="HAS8539649.1"/>
    </source>
</evidence>
<dbReference type="PANTHER" id="PTHR44688:SF16">
    <property type="entry name" value="DNA-BINDING TRANSCRIPTIONAL ACTIVATOR DEVR_DOSR"/>
    <property type="match status" value="1"/>
</dbReference>
<gene>
    <name evidence="6" type="ORF">AL548_002405</name>
    <name evidence="5" type="ORF">I7730_07590</name>
</gene>
<evidence type="ECO:0000256" key="2">
    <source>
        <dbReference type="ARBA" id="ARBA00023125"/>
    </source>
</evidence>
<keyword evidence="7" id="KW-1185">Reference proteome</keyword>
<organism evidence="5">
    <name type="scientific">Vibrio vulnificus</name>
    <dbReference type="NCBI Taxonomy" id="672"/>
    <lineage>
        <taxon>Bacteria</taxon>
        <taxon>Pseudomonadati</taxon>
        <taxon>Pseudomonadota</taxon>
        <taxon>Gammaproteobacteria</taxon>
        <taxon>Vibrionales</taxon>
        <taxon>Vibrionaceae</taxon>
        <taxon>Vibrio</taxon>
    </lineage>
</organism>
<dbReference type="PANTHER" id="PTHR44688">
    <property type="entry name" value="DNA-BINDING TRANSCRIPTIONAL ACTIVATOR DEVR_DOSR"/>
    <property type="match status" value="1"/>
</dbReference>
<dbReference type="PROSITE" id="PS50043">
    <property type="entry name" value="HTH_LUXR_2"/>
    <property type="match status" value="1"/>
</dbReference>
<keyword evidence="3" id="KW-0804">Transcription</keyword>
<reference evidence="5" key="3">
    <citation type="submission" date="2019-01" db="EMBL/GenBank/DDBJ databases">
        <authorList>
            <consortium name="NCBI Pathogen Detection Project"/>
        </authorList>
    </citation>
    <scope>NUCLEOTIDE SEQUENCE</scope>
    <source>
        <strain evidence="5">BCW_3452</strain>
    </source>
</reference>
<feature type="domain" description="HTH luxR-type" evidence="4">
    <location>
        <begin position="150"/>
        <end position="217"/>
    </location>
</feature>
<dbReference type="PRINTS" id="PR00038">
    <property type="entry name" value="HTHLUXR"/>
</dbReference>
<dbReference type="Pfam" id="PF21155">
    <property type="entry name" value="VpsT-like_REC"/>
    <property type="match status" value="1"/>
</dbReference>